<feature type="coiled-coil region" evidence="1">
    <location>
        <begin position="146"/>
        <end position="173"/>
    </location>
</feature>
<accession>A0A3N0BUS4</accession>
<reference evidence="2 3" key="1">
    <citation type="submission" date="2018-10" db="EMBL/GenBank/DDBJ databases">
        <title>Genome sequencing of Pedobacter jejuensis TNB23.</title>
        <authorList>
            <person name="Cho Y.-J."/>
            <person name="Cho A."/>
            <person name="Kim O.-S."/>
        </authorList>
    </citation>
    <scope>NUCLEOTIDE SEQUENCE [LARGE SCALE GENOMIC DNA]</scope>
    <source>
        <strain evidence="2 3">TNB23</strain>
    </source>
</reference>
<dbReference type="OrthoDB" id="623071at2"/>
<evidence type="ECO:0000256" key="1">
    <source>
        <dbReference type="SAM" id="Coils"/>
    </source>
</evidence>
<dbReference type="RefSeq" id="WP_123205836.1">
    <property type="nucleotide sequence ID" value="NZ_RBEE01000019.1"/>
</dbReference>
<organism evidence="2 3">
    <name type="scientific">Pedobacter jejuensis</name>
    <dbReference type="NCBI Taxonomy" id="1268550"/>
    <lineage>
        <taxon>Bacteria</taxon>
        <taxon>Pseudomonadati</taxon>
        <taxon>Bacteroidota</taxon>
        <taxon>Sphingobacteriia</taxon>
        <taxon>Sphingobacteriales</taxon>
        <taxon>Sphingobacteriaceae</taxon>
        <taxon>Pedobacter</taxon>
    </lineage>
</organism>
<keyword evidence="1" id="KW-0175">Coiled coil</keyword>
<dbReference type="EMBL" id="RBEE01000019">
    <property type="protein sequence ID" value="RNL53144.1"/>
    <property type="molecule type" value="Genomic_DNA"/>
</dbReference>
<evidence type="ECO:0000313" key="2">
    <source>
        <dbReference type="EMBL" id="RNL53144.1"/>
    </source>
</evidence>
<comment type="caution">
    <text evidence="2">The sequence shown here is derived from an EMBL/GenBank/DDBJ whole genome shotgun (WGS) entry which is preliminary data.</text>
</comment>
<gene>
    <name evidence="2" type="ORF">D7004_10585</name>
</gene>
<evidence type="ECO:0008006" key="4">
    <source>
        <dbReference type="Google" id="ProtNLM"/>
    </source>
</evidence>
<name>A0A3N0BUS4_9SPHI</name>
<dbReference type="Proteomes" id="UP000274046">
    <property type="component" value="Unassembled WGS sequence"/>
</dbReference>
<sequence>MLNEQDLYSKYDLLLPSRFEGGYLIILLYQRIADGEIPEFFEASDIRTLLDEIAKEYQESSPQSERIIKRLIHYHIRSHFERPGKYFLTEFSKSTVNMLIHKLENPYKKFQLKSTFEEHFSLRLLGVRTVADLESRFGRIFIEGPKKVVNDHLQALEDELDQAYSELNTILEADLSTATEQVRLFSGVFRKFGNRADDIGNSISSKDKFLRDLLSLLDGIYAAIQSSAQPKGDEEVKHLLGLKQDYLLAKEIYQDLLHFFDMVDIKLGYIGRQILNASEKLSELHENLSSRAHFRLKLKLLFKNCLDSSQYSTEGVTFLNGFPLKSIALERLKLVHPVYYDYVHIPINLTPFRQF</sequence>
<keyword evidence="3" id="KW-1185">Reference proteome</keyword>
<protein>
    <recommendedName>
        <fullName evidence="4">DUF3375 domain-containing protein</fullName>
    </recommendedName>
</protein>
<proteinExistence type="predicted"/>
<evidence type="ECO:0000313" key="3">
    <source>
        <dbReference type="Proteomes" id="UP000274046"/>
    </source>
</evidence>
<dbReference type="AlphaFoldDB" id="A0A3N0BUS4"/>